<proteinExistence type="predicted"/>
<dbReference type="InterPro" id="IPR052163">
    <property type="entry name" value="DGC-Regulatory_Protein"/>
</dbReference>
<feature type="domain" description="GGDEF" evidence="2">
    <location>
        <begin position="142"/>
        <end position="273"/>
    </location>
</feature>
<evidence type="ECO:0000313" key="4">
    <source>
        <dbReference type="Proteomes" id="UP001268089"/>
    </source>
</evidence>
<keyword evidence="4" id="KW-1185">Reference proteome</keyword>
<name>A0ABU1ZUW5_9BURK</name>
<dbReference type="NCBIfam" id="TIGR00254">
    <property type="entry name" value="GGDEF"/>
    <property type="match status" value="1"/>
</dbReference>
<feature type="coiled-coil region" evidence="1">
    <location>
        <begin position="49"/>
        <end position="76"/>
    </location>
</feature>
<evidence type="ECO:0000313" key="3">
    <source>
        <dbReference type="EMBL" id="MDR7308326.1"/>
    </source>
</evidence>
<sequence>MTPSSAPQPAIPSDSLSAVLGQAEHVQALVDESALALSTLNSVLGQQSAQAQSQEVKQALAQSQAVEEKVQDASDKLVLVTQALEGEIKERKALDAELALVTQQEEVARYAALHDSLTGLPNRTLFNDRLEHSLAQARRHDLALAVMFLDLDGFKQVNDTYGHDVGDVVLKTIAERLKENTRNDDTVSRLGGDEFLYLLMGAADEQTVANLAQKTIHRVQLPCQLSTGNISVLTSIGISLFPRNGVTADALIKEADAAMYAAKRDRTGYAFAK</sequence>
<reference evidence="3 4" key="1">
    <citation type="submission" date="2023-07" db="EMBL/GenBank/DDBJ databases">
        <title>Sorghum-associated microbial communities from plants grown in Nebraska, USA.</title>
        <authorList>
            <person name="Schachtman D."/>
        </authorList>
    </citation>
    <scope>NUCLEOTIDE SEQUENCE [LARGE SCALE GENOMIC DNA]</scope>
    <source>
        <strain evidence="3 4">BE308</strain>
    </source>
</reference>
<dbReference type="Pfam" id="PF00990">
    <property type="entry name" value="GGDEF"/>
    <property type="match status" value="1"/>
</dbReference>
<dbReference type="PANTHER" id="PTHR46663">
    <property type="entry name" value="DIGUANYLATE CYCLASE DGCT-RELATED"/>
    <property type="match status" value="1"/>
</dbReference>
<dbReference type="CDD" id="cd01949">
    <property type="entry name" value="GGDEF"/>
    <property type="match status" value="1"/>
</dbReference>
<dbReference type="PANTHER" id="PTHR46663:SF2">
    <property type="entry name" value="GGDEF DOMAIN-CONTAINING PROTEIN"/>
    <property type="match status" value="1"/>
</dbReference>
<keyword evidence="1" id="KW-0175">Coiled coil</keyword>
<dbReference type="SUPFAM" id="SSF55073">
    <property type="entry name" value="Nucleotide cyclase"/>
    <property type="match status" value="1"/>
</dbReference>
<evidence type="ECO:0000259" key="2">
    <source>
        <dbReference type="PROSITE" id="PS50887"/>
    </source>
</evidence>
<protein>
    <submittedName>
        <fullName evidence="3">Diguanylate cyclase (GGDEF)-like protein</fullName>
    </submittedName>
</protein>
<dbReference type="PROSITE" id="PS50887">
    <property type="entry name" value="GGDEF"/>
    <property type="match status" value="1"/>
</dbReference>
<gene>
    <name evidence="3" type="ORF">J2X15_003635</name>
</gene>
<comment type="caution">
    <text evidence="3">The sequence shown here is derived from an EMBL/GenBank/DDBJ whole genome shotgun (WGS) entry which is preliminary data.</text>
</comment>
<evidence type="ECO:0000256" key="1">
    <source>
        <dbReference type="SAM" id="Coils"/>
    </source>
</evidence>
<organism evidence="3 4">
    <name type="scientific">Rhodoferax saidenbachensis</name>
    <dbReference type="NCBI Taxonomy" id="1484693"/>
    <lineage>
        <taxon>Bacteria</taxon>
        <taxon>Pseudomonadati</taxon>
        <taxon>Pseudomonadota</taxon>
        <taxon>Betaproteobacteria</taxon>
        <taxon>Burkholderiales</taxon>
        <taxon>Comamonadaceae</taxon>
        <taxon>Rhodoferax</taxon>
    </lineage>
</organism>
<dbReference type="RefSeq" id="WP_310345484.1">
    <property type="nucleotide sequence ID" value="NZ_JAVDXO010000010.1"/>
</dbReference>
<dbReference type="Gene3D" id="3.30.70.270">
    <property type="match status" value="1"/>
</dbReference>
<dbReference type="InterPro" id="IPR000160">
    <property type="entry name" value="GGDEF_dom"/>
</dbReference>
<accession>A0ABU1ZUW5</accession>
<dbReference type="InterPro" id="IPR043128">
    <property type="entry name" value="Rev_trsase/Diguanyl_cyclase"/>
</dbReference>
<dbReference type="Proteomes" id="UP001268089">
    <property type="component" value="Unassembled WGS sequence"/>
</dbReference>
<dbReference type="EMBL" id="JAVDXO010000010">
    <property type="protein sequence ID" value="MDR7308326.1"/>
    <property type="molecule type" value="Genomic_DNA"/>
</dbReference>
<dbReference type="InterPro" id="IPR029787">
    <property type="entry name" value="Nucleotide_cyclase"/>
</dbReference>
<dbReference type="SMART" id="SM00267">
    <property type="entry name" value="GGDEF"/>
    <property type="match status" value="1"/>
</dbReference>